<evidence type="ECO:0000313" key="4">
    <source>
        <dbReference type="EMBL" id="CAC5388822.1"/>
    </source>
</evidence>
<accession>A0A6J8BYQ5</accession>
<dbReference type="CDD" id="cd00037">
    <property type="entry name" value="CLECT"/>
    <property type="match status" value="1"/>
</dbReference>
<name>A0A6J8BYQ5_MYTCO</name>
<protein>
    <recommendedName>
        <fullName evidence="6">C-type lectin domain-containing protein</fullName>
    </recommendedName>
</protein>
<dbReference type="AlphaFoldDB" id="A0A6J8BYQ5"/>
<organism evidence="4 5">
    <name type="scientific">Mytilus coruscus</name>
    <name type="common">Sea mussel</name>
    <dbReference type="NCBI Taxonomy" id="42192"/>
    <lineage>
        <taxon>Eukaryota</taxon>
        <taxon>Metazoa</taxon>
        <taxon>Spiralia</taxon>
        <taxon>Lophotrochozoa</taxon>
        <taxon>Mollusca</taxon>
        <taxon>Bivalvia</taxon>
        <taxon>Autobranchia</taxon>
        <taxon>Pteriomorphia</taxon>
        <taxon>Mytilida</taxon>
        <taxon>Mytiloidea</taxon>
        <taxon>Mytilidae</taxon>
        <taxon>Mytilinae</taxon>
        <taxon>Mytilus</taxon>
    </lineage>
</organism>
<gene>
    <name evidence="4" type="ORF">MCOR_24057</name>
</gene>
<dbReference type="OrthoDB" id="6046070at2759"/>
<dbReference type="InterPro" id="IPR003609">
    <property type="entry name" value="Pan_app"/>
</dbReference>
<dbReference type="InterPro" id="IPR001304">
    <property type="entry name" value="C-type_lectin-like"/>
</dbReference>
<dbReference type="PROSITE" id="PS50041">
    <property type="entry name" value="C_TYPE_LECTIN_2"/>
    <property type="match status" value="1"/>
</dbReference>
<sequence>MIYRIVYFITAVVAVLSLCSASTDVKLQNLKQENDKRISGTPLDTTLTISFLECAMICTNRESCSSACYETDLNLCHLHSACCPDVEVTDGAQTMRKEPVPASCTCPIGYTKLHNQQISRNCYLFGGIDNYLSWQLAEAECMGTPGAHLWVPDIEDEAEALREKFGIGDNDVDVWTGAIDLNTNGTYLFTMTNTQLDLDNLPFGNEEGSNRGRCVEMEFNDEWVYEDGVWYDIYGWFWDADDCDEDELYVCEFPVVSLDRKMTDILVIQKLKTN</sequence>
<dbReference type="Gene3D" id="3.10.100.10">
    <property type="entry name" value="Mannose-Binding Protein A, subunit A"/>
    <property type="match status" value="1"/>
</dbReference>
<dbReference type="SUPFAM" id="SSF56436">
    <property type="entry name" value="C-type lectin-like"/>
    <property type="match status" value="1"/>
</dbReference>
<dbReference type="Proteomes" id="UP000507470">
    <property type="component" value="Unassembled WGS sequence"/>
</dbReference>
<feature type="domain" description="C-type lectin" evidence="2">
    <location>
        <begin position="118"/>
        <end position="252"/>
    </location>
</feature>
<keyword evidence="5" id="KW-1185">Reference proteome</keyword>
<evidence type="ECO:0008006" key="6">
    <source>
        <dbReference type="Google" id="ProtNLM"/>
    </source>
</evidence>
<dbReference type="Pfam" id="PF00059">
    <property type="entry name" value="Lectin_C"/>
    <property type="match status" value="1"/>
</dbReference>
<dbReference type="InterPro" id="IPR016187">
    <property type="entry name" value="CTDL_fold"/>
</dbReference>
<evidence type="ECO:0000256" key="1">
    <source>
        <dbReference type="SAM" id="SignalP"/>
    </source>
</evidence>
<reference evidence="4 5" key="1">
    <citation type="submission" date="2020-06" db="EMBL/GenBank/DDBJ databases">
        <authorList>
            <person name="Li R."/>
            <person name="Bekaert M."/>
        </authorList>
    </citation>
    <scope>NUCLEOTIDE SEQUENCE [LARGE SCALE GENOMIC DNA]</scope>
    <source>
        <strain evidence="5">wild</strain>
    </source>
</reference>
<feature type="chain" id="PRO_5026812337" description="C-type lectin domain-containing protein" evidence="1">
    <location>
        <begin position="22"/>
        <end position="274"/>
    </location>
</feature>
<evidence type="ECO:0000259" key="3">
    <source>
        <dbReference type="PROSITE" id="PS50948"/>
    </source>
</evidence>
<keyword evidence="1" id="KW-0732">Signal</keyword>
<dbReference type="PROSITE" id="PS50948">
    <property type="entry name" value="PAN"/>
    <property type="match status" value="1"/>
</dbReference>
<evidence type="ECO:0000313" key="5">
    <source>
        <dbReference type="Proteomes" id="UP000507470"/>
    </source>
</evidence>
<proteinExistence type="predicted"/>
<dbReference type="InterPro" id="IPR016186">
    <property type="entry name" value="C-type_lectin-like/link_sf"/>
</dbReference>
<feature type="domain" description="Apple" evidence="3">
    <location>
        <begin position="19"/>
        <end position="104"/>
    </location>
</feature>
<feature type="signal peptide" evidence="1">
    <location>
        <begin position="1"/>
        <end position="21"/>
    </location>
</feature>
<dbReference type="SMART" id="SM00034">
    <property type="entry name" value="CLECT"/>
    <property type="match status" value="1"/>
</dbReference>
<evidence type="ECO:0000259" key="2">
    <source>
        <dbReference type="PROSITE" id="PS50041"/>
    </source>
</evidence>
<dbReference type="EMBL" id="CACVKT020004265">
    <property type="protein sequence ID" value="CAC5388822.1"/>
    <property type="molecule type" value="Genomic_DNA"/>
</dbReference>